<proteinExistence type="predicted"/>
<organism evidence="2 3">
    <name type="scientific">Scytonema hofmannii PCC 7110</name>
    <dbReference type="NCBI Taxonomy" id="128403"/>
    <lineage>
        <taxon>Bacteria</taxon>
        <taxon>Bacillati</taxon>
        <taxon>Cyanobacteriota</taxon>
        <taxon>Cyanophyceae</taxon>
        <taxon>Nostocales</taxon>
        <taxon>Scytonemataceae</taxon>
        <taxon>Scytonema</taxon>
    </lineage>
</organism>
<sequence>MGLFCLWHWQSLQVDYVQLEKLLSNGKWMEADQETSRIMSKLTSKAVDERSFFGSSAIDPFGGRKYSVAFSGLYSCSELQKIDKLWSKYSQGNFGFMVQSEIARSMTPDLLAIPSSESYQFARQFDKQVGWTDKKYLRTPDWYREIQNPEKARGSLPSKIWLLDIKQNLKPLATDSLILTVERFSKCQNSESVKNFR</sequence>
<accession>A0A139WQM4</accession>
<dbReference type="GO" id="GO:0046906">
    <property type="term" value="F:tetrapyrrole binding"/>
    <property type="evidence" value="ECO:0007669"/>
    <property type="project" value="TreeGrafter"/>
</dbReference>
<dbReference type="EMBL" id="ANNX02000064">
    <property type="protein sequence ID" value="KYC34734.1"/>
    <property type="molecule type" value="Genomic_DNA"/>
</dbReference>
<gene>
    <name evidence="2" type="ORF">WA1_49280</name>
</gene>
<dbReference type="InterPro" id="IPR037215">
    <property type="entry name" value="GUN4-like_sf"/>
</dbReference>
<dbReference type="STRING" id="128403.WA1_49280"/>
<dbReference type="PANTHER" id="PTHR34800">
    <property type="entry name" value="TETRAPYRROLE-BINDING PROTEIN, CHLOROPLASTIC"/>
    <property type="match status" value="1"/>
</dbReference>
<evidence type="ECO:0000313" key="3">
    <source>
        <dbReference type="Proteomes" id="UP000076925"/>
    </source>
</evidence>
<dbReference type="InterPro" id="IPR008629">
    <property type="entry name" value="GUN4-like"/>
</dbReference>
<dbReference type="Gene3D" id="1.25.40.620">
    <property type="match status" value="1"/>
</dbReference>
<reference evidence="2 3" key="1">
    <citation type="journal article" date="2013" name="Genome Biol. Evol.">
        <title>Genomes of Stigonematalean cyanobacteria (subsection V) and the evolution of oxygenic photosynthesis from prokaryotes to plastids.</title>
        <authorList>
            <person name="Dagan T."/>
            <person name="Roettger M."/>
            <person name="Stucken K."/>
            <person name="Landan G."/>
            <person name="Koch R."/>
            <person name="Major P."/>
            <person name="Gould S.B."/>
            <person name="Goremykin V.V."/>
            <person name="Rippka R."/>
            <person name="Tandeau de Marsac N."/>
            <person name="Gugger M."/>
            <person name="Lockhart P.J."/>
            <person name="Allen J.F."/>
            <person name="Brune I."/>
            <person name="Maus I."/>
            <person name="Puhler A."/>
            <person name="Martin W.F."/>
        </authorList>
    </citation>
    <scope>NUCLEOTIDE SEQUENCE [LARGE SCALE GENOMIC DNA]</scope>
    <source>
        <strain evidence="2 3">PCC 7110</strain>
    </source>
</reference>
<evidence type="ECO:0000259" key="1">
    <source>
        <dbReference type="Pfam" id="PF05419"/>
    </source>
</evidence>
<dbReference type="Proteomes" id="UP000076925">
    <property type="component" value="Unassembled WGS sequence"/>
</dbReference>
<feature type="domain" description="GUN4-like" evidence="1">
    <location>
        <begin position="12"/>
        <end position="158"/>
    </location>
</feature>
<dbReference type="Gene3D" id="1.10.10.1770">
    <property type="entry name" value="Gun4-like"/>
    <property type="match status" value="1"/>
</dbReference>
<dbReference type="Pfam" id="PF05419">
    <property type="entry name" value="GUN4"/>
    <property type="match status" value="1"/>
</dbReference>
<dbReference type="AlphaFoldDB" id="A0A139WQM4"/>
<protein>
    <recommendedName>
        <fullName evidence="1">GUN4-like domain-containing protein</fullName>
    </recommendedName>
</protein>
<keyword evidence="3" id="KW-1185">Reference proteome</keyword>
<dbReference type="GO" id="GO:0030288">
    <property type="term" value="C:outer membrane-bounded periplasmic space"/>
    <property type="evidence" value="ECO:0007669"/>
    <property type="project" value="TreeGrafter"/>
</dbReference>
<comment type="caution">
    <text evidence="2">The sequence shown here is derived from an EMBL/GenBank/DDBJ whole genome shotgun (WGS) entry which is preliminary data.</text>
</comment>
<evidence type="ECO:0000313" key="2">
    <source>
        <dbReference type="EMBL" id="KYC34734.1"/>
    </source>
</evidence>
<dbReference type="PANTHER" id="PTHR34800:SF1">
    <property type="entry name" value="TETRAPYRROLE-BINDING PROTEIN, CHLOROPLASTIC"/>
    <property type="match status" value="1"/>
</dbReference>
<name>A0A139WQM4_9CYAN</name>
<dbReference type="SUPFAM" id="SSF140869">
    <property type="entry name" value="GUN4-like"/>
    <property type="match status" value="1"/>
</dbReference>